<organism evidence="1 2">
    <name type="scientific">Punica granatum</name>
    <name type="common">Pomegranate</name>
    <dbReference type="NCBI Taxonomy" id="22663"/>
    <lineage>
        <taxon>Eukaryota</taxon>
        <taxon>Viridiplantae</taxon>
        <taxon>Streptophyta</taxon>
        <taxon>Embryophyta</taxon>
        <taxon>Tracheophyta</taxon>
        <taxon>Spermatophyta</taxon>
        <taxon>Magnoliopsida</taxon>
        <taxon>eudicotyledons</taxon>
        <taxon>Gunneridae</taxon>
        <taxon>Pentapetalae</taxon>
        <taxon>rosids</taxon>
        <taxon>malvids</taxon>
        <taxon>Myrtales</taxon>
        <taxon>Lythraceae</taxon>
        <taxon>Punica</taxon>
    </lineage>
</organism>
<dbReference type="AlphaFoldDB" id="A0A2I0L637"/>
<reference evidence="1 2" key="1">
    <citation type="submission" date="2017-11" db="EMBL/GenBank/DDBJ databases">
        <title>De-novo sequencing of pomegranate (Punica granatum L.) genome.</title>
        <authorList>
            <person name="Akparov Z."/>
            <person name="Amiraslanov A."/>
            <person name="Hajiyeva S."/>
            <person name="Abbasov M."/>
            <person name="Kaur K."/>
            <person name="Hamwieh A."/>
            <person name="Solovyev V."/>
            <person name="Salamov A."/>
            <person name="Braich B."/>
            <person name="Kosarev P."/>
            <person name="Mahmoud A."/>
            <person name="Hajiyev E."/>
            <person name="Babayeva S."/>
            <person name="Izzatullayeva V."/>
            <person name="Mammadov A."/>
            <person name="Mammadov A."/>
            <person name="Sharifova S."/>
            <person name="Ojaghi J."/>
            <person name="Eynullazada K."/>
            <person name="Bayramov B."/>
            <person name="Abdulazimova A."/>
            <person name="Shahmuradov I."/>
        </authorList>
    </citation>
    <scope>NUCLEOTIDE SEQUENCE [LARGE SCALE GENOMIC DNA]</scope>
    <source>
        <strain evidence="2">cv. AG2017</strain>
        <tissue evidence="1">Leaf</tissue>
    </source>
</reference>
<proteinExistence type="predicted"/>
<comment type="caution">
    <text evidence="1">The sequence shown here is derived from an EMBL/GenBank/DDBJ whole genome shotgun (WGS) entry which is preliminary data.</text>
</comment>
<keyword evidence="2" id="KW-1185">Reference proteome</keyword>
<protein>
    <submittedName>
        <fullName evidence="1">Uncharacterized protein</fullName>
    </submittedName>
</protein>
<gene>
    <name evidence="1" type="ORF">CRG98_003444</name>
</gene>
<sequence length="78" mass="8627">MVDEEGGFLRAKQGGYVVRRGRSMPQQQYAPPSEDTVAEAVWLVVVIQSVPSEASSSSMPAEPSEVAQQLWQLSRRFC</sequence>
<dbReference type="Proteomes" id="UP000233551">
    <property type="component" value="Unassembled WGS sequence"/>
</dbReference>
<evidence type="ECO:0000313" key="2">
    <source>
        <dbReference type="Proteomes" id="UP000233551"/>
    </source>
</evidence>
<accession>A0A2I0L637</accession>
<evidence type="ECO:0000313" key="1">
    <source>
        <dbReference type="EMBL" id="PKI76083.1"/>
    </source>
</evidence>
<name>A0A2I0L637_PUNGR</name>
<dbReference type="EMBL" id="PGOL01000130">
    <property type="protein sequence ID" value="PKI76083.1"/>
    <property type="molecule type" value="Genomic_DNA"/>
</dbReference>